<feature type="compositionally biased region" description="Acidic residues" evidence="1">
    <location>
        <begin position="120"/>
        <end position="131"/>
    </location>
</feature>
<feature type="compositionally biased region" description="Basic and acidic residues" evidence="1">
    <location>
        <begin position="90"/>
        <end position="119"/>
    </location>
</feature>
<dbReference type="EMBL" id="JANPWB010000013">
    <property type="protein sequence ID" value="KAJ1110876.1"/>
    <property type="molecule type" value="Genomic_DNA"/>
</dbReference>
<accession>A0AAV7N5R5</accession>
<protein>
    <submittedName>
        <fullName evidence="2">Uncharacterized protein</fullName>
    </submittedName>
</protein>
<organism evidence="2 3">
    <name type="scientific">Pleurodeles waltl</name>
    <name type="common">Iberian ribbed newt</name>
    <dbReference type="NCBI Taxonomy" id="8319"/>
    <lineage>
        <taxon>Eukaryota</taxon>
        <taxon>Metazoa</taxon>
        <taxon>Chordata</taxon>
        <taxon>Craniata</taxon>
        <taxon>Vertebrata</taxon>
        <taxon>Euteleostomi</taxon>
        <taxon>Amphibia</taxon>
        <taxon>Batrachia</taxon>
        <taxon>Caudata</taxon>
        <taxon>Salamandroidea</taxon>
        <taxon>Salamandridae</taxon>
        <taxon>Pleurodelinae</taxon>
        <taxon>Pleurodeles</taxon>
    </lineage>
</organism>
<dbReference type="AlphaFoldDB" id="A0AAV7N5R5"/>
<evidence type="ECO:0000313" key="3">
    <source>
        <dbReference type="Proteomes" id="UP001066276"/>
    </source>
</evidence>
<sequence>MQGEGYVDEEAISVLPIDNEFCDMVDASIQQAVAAAIEPLGRKLLQLVHSFPASPNLSLQVTSALQALPASPITMTTTSEVGGGYPGSTGREKGAESCWEKERSEENEWNREKERSEEKELSEEEWNEEKE</sequence>
<dbReference type="Proteomes" id="UP001066276">
    <property type="component" value="Chromosome 9"/>
</dbReference>
<evidence type="ECO:0000256" key="1">
    <source>
        <dbReference type="SAM" id="MobiDB-lite"/>
    </source>
</evidence>
<proteinExistence type="predicted"/>
<feature type="region of interest" description="Disordered" evidence="1">
    <location>
        <begin position="74"/>
        <end position="131"/>
    </location>
</feature>
<keyword evidence="3" id="KW-1185">Reference proteome</keyword>
<gene>
    <name evidence="2" type="ORF">NDU88_008222</name>
</gene>
<comment type="caution">
    <text evidence="2">The sequence shown here is derived from an EMBL/GenBank/DDBJ whole genome shotgun (WGS) entry which is preliminary data.</text>
</comment>
<reference evidence="2" key="1">
    <citation type="journal article" date="2022" name="bioRxiv">
        <title>Sequencing and chromosome-scale assembly of the giantPleurodeles waltlgenome.</title>
        <authorList>
            <person name="Brown T."/>
            <person name="Elewa A."/>
            <person name="Iarovenko S."/>
            <person name="Subramanian E."/>
            <person name="Araus A.J."/>
            <person name="Petzold A."/>
            <person name="Susuki M."/>
            <person name="Suzuki K.-i.T."/>
            <person name="Hayashi T."/>
            <person name="Toyoda A."/>
            <person name="Oliveira C."/>
            <person name="Osipova E."/>
            <person name="Leigh N.D."/>
            <person name="Simon A."/>
            <person name="Yun M.H."/>
        </authorList>
    </citation>
    <scope>NUCLEOTIDE SEQUENCE</scope>
    <source>
        <strain evidence="2">20211129_DDA</strain>
        <tissue evidence="2">Liver</tissue>
    </source>
</reference>
<evidence type="ECO:0000313" key="2">
    <source>
        <dbReference type="EMBL" id="KAJ1110876.1"/>
    </source>
</evidence>
<name>A0AAV7N5R5_PLEWA</name>